<feature type="signal peptide" evidence="1">
    <location>
        <begin position="1"/>
        <end position="30"/>
    </location>
</feature>
<dbReference type="RefSeq" id="WP_367990952.1">
    <property type="nucleotide sequence ID" value="NZ_JBFPJR010000002.1"/>
</dbReference>
<evidence type="ECO:0000256" key="1">
    <source>
        <dbReference type="SAM" id="SignalP"/>
    </source>
</evidence>
<name>A0ABV3SVA9_9ACTN</name>
<dbReference type="Proteomes" id="UP001556631">
    <property type="component" value="Unassembled WGS sequence"/>
</dbReference>
<evidence type="ECO:0000313" key="4">
    <source>
        <dbReference type="Proteomes" id="UP001556631"/>
    </source>
</evidence>
<dbReference type="SUPFAM" id="SSF101898">
    <property type="entry name" value="NHL repeat"/>
    <property type="match status" value="1"/>
</dbReference>
<dbReference type="Pfam" id="PF13449">
    <property type="entry name" value="Phytase-like"/>
    <property type="match status" value="1"/>
</dbReference>
<dbReference type="EMBL" id="JBFPJR010000002">
    <property type="protein sequence ID" value="MEX0426302.1"/>
    <property type="molecule type" value="Genomic_DNA"/>
</dbReference>
<accession>A0ABV3SVA9</accession>
<organism evidence="3 4">
    <name type="scientific">Nocardioides eburneus</name>
    <dbReference type="NCBI Taxonomy" id="3231482"/>
    <lineage>
        <taxon>Bacteria</taxon>
        <taxon>Bacillati</taxon>
        <taxon>Actinomycetota</taxon>
        <taxon>Actinomycetes</taxon>
        <taxon>Propionibacteriales</taxon>
        <taxon>Nocardioidaceae</taxon>
        <taxon>Nocardioides</taxon>
    </lineage>
</organism>
<protein>
    <submittedName>
        <fullName evidence="3">Esterase-like activity of phytase family protein</fullName>
    </submittedName>
</protein>
<keyword evidence="4" id="KW-1185">Reference proteome</keyword>
<sequence>MLGVRRTRSYAGAAALLAAASLAVPVAADAHPGHAHGHPSGHASAAPATCPPSAAALGYSDALDKRVVDGVEIGGLSDIAYDARTHRYVSSVDNHADDPSRLWFYRDLADPTPVGDPLVLTQPDGTPYTGRTADFEGLAVLPSGDFVVSDEVEPAIRIFSRDGRERTTLPVPPRFAVTPAGEATDNATLEGLTLADHGREIVASMEGTLSGDTGDGTFRRILVYTKAGHGYRLSRQIGYRVEPGMRIPEIQEYAPHRFLVMEASWSAEVGNEIRLYAIDTRHTVDVSRITDLADAPETVVPKRLVSDVTSCPDLGASAKETQLNPLMDNYEGMIATPARRGAFDVTLVSDDNFGATQTTRFLRLAARLP</sequence>
<feature type="chain" id="PRO_5045296207" evidence="1">
    <location>
        <begin position="31"/>
        <end position="369"/>
    </location>
</feature>
<proteinExistence type="predicted"/>
<reference evidence="3 4" key="1">
    <citation type="submission" date="2024-07" db="EMBL/GenBank/DDBJ databases">
        <authorList>
            <person name="Lee S."/>
            <person name="Kang M."/>
        </authorList>
    </citation>
    <scope>NUCLEOTIDE SEQUENCE [LARGE SCALE GENOMIC DNA]</scope>
    <source>
        <strain evidence="3 4">DS6</strain>
    </source>
</reference>
<keyword evidence="1" id="KW-0732">Signal</keyword>
<evidence type="ECO:0000259" key="2">
    <source>
        <dbReference type="Pfam" id="PF13449"/>
    </source>
</evidence>
<feature type="domain" description="Phytase-like" evidence="2">
    <location>
        <begin position="72"/>
        <end position="353"/>
    </location>
</feature>
<dbReference type="InterPro" id="IPR027372">
    <property type="entry name" value="Phytase-like_dom"/>
</dbReference>
<gene>
    <name evidence="3" type="ORF">AB3X52_01630</name>
</gene>
<evidence type="ECO:0000313" key="3">
    <source>
        <dbReference type="EMBL" id="MEX0426302.1"/>
    </source>
</evidence>
<comment type="caution">
    <text evidence="3">The sequence shown here is derived from an EMBL/GenBank/DDBJ whole genome shotgun (WGS) entry which is preliminary data.</text>
</comment>